<keyword evidence="2" id="KW-0507">mRNA processing</keyword>
<feature type="compositionally biased region" description="Low complexity" evidence="9">
    <location>
        <begin position="214"/>
        <end position="228"/>
    </location>
</feature>
<feature type="domain" description="FF" evidence="11">
    <location>
        <begin position="594"/>
        <end position="648"/>
    </location>
</feature>
<comment type="caution">
    <text evidence="12">The sequence shown here is derived from an EMBL/GenBank/DDBJ whole genome shotgun (WGS) entry which is preliminary data.</text>
</comment>
<evidence type="ECO:0000256" key="7">
    <source>
        <dbReference type="ARBA" id="ARBA00061317"/>
    </source>
</evidence>
<feature type="compositionally biased region" description="Basic and acidic residues" evidence="9">
    <location>
        <begin position="858"/>
        <end position="882"/>
    </location>
</feature>
<feature type="region of interest" description="Disordered" evidence="9">
    <location>
        <begin position="1"/>
        <end position="337"/>
    </location>
</feature>
<dbReference type="CDD" id="cd00201">
    <property type="entry name" value="WW"/>
    <property type="match status" value="2"/>
</dbReference>
<dbReference type="SMART" id="SM00456">
    <property type="entry name" value="WW"/>
    <property type="match status" value="2"/>
</dbReference>
<comment type="similarity">
    <text evidence="7">Belongs to the PRPF40 family.</text>
</comment>
<evidence type="ECO:0000256" key="4">
    <source>
        <dbReference type="ARBA" id="ARBA00023187"/>
    </source>
</evidence>
<evidence type="ECO:0000259" key="11">
    <source>
        <dbReference type="PROSITE" id="PS51676"/>
    </source>
</evidence>
<dbReference type="PROSITE" id="PS50020">
    <property type="entry name" value="WW_DOMAIN_2"/>
    <property type="match status" value="2"/>
</dbReference>
<feature type="domain" description="WW" evidence="10">
    <location>
        <begin position="287"/>
        <end position="320"/>
    </location>
</feature>
<comment type="function">
    <text evidence="6">Binds the phosphorylated C-terminal domain (CTD) of the largest subunit of RNA polymerase II and functions as a scaffold for RNA processing machineries. May be involved in pre-mRNA splicing.</text>
</comment>
<dbReference type="InterPro" id="IPR036517">
    <property type="entry name" value="FF_domain_sf"/>
</dbReference>
<dbReference type="Pfam" id="PF01846">
    <property type="entry name" value="FF"/>
    <property type="match status" value="5"/>
</dbReference>
<feature type="compositionally biased region" description="Polar residues" evidence="9">
    <location>
        <begin position="306"/>
        <end position="316"/>
    </location>
</feature>
<evidence type="ECO:0000313" key="12">
    <source>
        <dbReference type="EMBL" id="KAK9833667.1"/>
    </source>
</evidence>
<feature type="region of interest" description="Disordered" evidence="9">
    <location>
        <begin position="365"/>
        <end position="450"/>
    </location>
</feature>
<dbReference type="AlphaFoldDB" id="A0AAW1RIW5"/>
<feature type="domain" description="FF" evidence="11">
    <location>
        <begin position="459"/>
        <end position="513"/>
    </location>
</feature>
<dbReference type="SUPFAM" id="SSF81698">
    <property type="entry name" value="FF domain"/>
    <property type="match status" value="5"/>
</dbReference>
<dbReference type="PROSITE" id="PS51676">
    <property type="entry name" value="FF"/>
    <property type="match status" value="5"/>
</dbReference>
<feature type="compositionally biased region" description="Low complexity" evidence="9">
    <location>
        <begin position="238"/>
        <end position="258"/>
    </location>
</feature>
<evidence type="ECO:0000256" key="1">
    <source>
        <dbReference type="ARBA" id="ARBA00004123"/>
    </source>
</evidence>
<evidence type="ECO:0008006" key="14">
    <source>
        <dbReference type="Google" id="ProtNLM"/>
    </source>
</evidence>
<keyword evidence="5" id="KW-0539">Nucleus</keyword>
<dbReference type="GO" id="GO:0005685">
    <property type="term" value="C:U1 snRNP"/>
    <property type="evidence" value="ECO:0007669"/>
    <property type="project" value="TreeGrafter"/>
</dbReference>
<feature type="region of interest" description="Disordered" evidence="9">
    <location>
        <begin position="652"/>
        <end position="678"/>
    </location>
</feature>
<dbReference type="GO" id="GO:0045292">
    <property type="term" value="P:mRNA cis splicing, via spliceosome"/>
    <property type="evidence" value="ECO:0007669"/>
    <property type="project" value="InterPro"/>
</dbReference>
<dbReference type="Gene3D" id="2.20.70.10">
    <property type="match status" value="2"/>
</dbReference>
<evidence type="ECO:0000256" key="9">
    <source>
        <dbReference type="SAM" id="MobiDB-lite"/>
    </source>
</evidence>
<feature type="compositionally biased region" description="Low complexity" evidence="9">
    <location>
        <begin position="392"/>
        <end position="407"/>
    </location>
</feature>
<feature type="domain" description="FF" evidence="11">
    <location>
        <begin position="667"/>
        <end position="729"/>
    </location>
</feature>
<dbReference type="InterPro" id="IPR036020">
    <property type="entry name" value="WW_dom_sf"/>
</dbReference>
<dbReference type="Pfam" id="PF00397">
    <property type="entry name" value="WW"/>
    <property type="match status" value="2"/>
</dbReference>
<feature type="compositionally biased region" description="Basic and acidic residues" evidence="9">
    <location>
        <begin position="932"/>
        <end position="955"/>
    </location>
</feature>
<feature type="compositionally biased region" description="Low complexity" evidence="9">
    <location>
        <begin position="324"/>
        <end position="337"/>
    </location>
</feature>
<gene>
    <name evidence="12" type="ORF">WJX74_002269</name>
</gene>
<proteinExistence type="inferred from homology"/>
<feature type="domain" description="FF" evidence="11">
    <location>
        <begin position="525"/>
        <end position="581"/>
    </location>
</feature>
<feature type="compositionally biased region" description="Low complexity" evidence="9">
    <location>
        <begin position="74"/>
        <end position="86"/>
    </location>
</feature>
<feature type="domain" description="WW" evidence="10">
    <location>
        <begin position="336"/>
        <end position="369"/>
    </location>
</feature>
<dbReference type="Pfam" id="PF25432">
    <property type="entry name" value="FF_PRPF40A"/>
    <property type="match status" value="1"/>
</dbReference>
<comment type="subcellular location">
    <subcellularLocation>
        <location evidence="1">Nucleus</location>
    </subcellularLocation>
</comment>
<feature type="compositionally biased region" description="Low complexity" evidence="9">
    <location>
        <begin position="434"/>
        <end position="446"/>
    </location>
</feature>
<evidence type="ECO:0000256" key="8">
    <source>
        <dbReference type="ARBA" id="ARBA00064817"/>
    </source>
</evidence>
<organism evidence="12 13">
    <name type="scientific">Apatococcus lobatus</name>
    <dbReference type="NCBI Taxonomy" id="904363"/>
    <lineage>
        <taxon>Eukaryota</taxon>
        <taxon>Viridiplantae</taxon>
        <taxon>Chlorophyta</taxon>
        <taxon>core chlorophytes</taxon>
        <taxon>Trebouxiophyceae</taxon>
        <taxon>Chlorellales</taxon>
        <taxon>Chlorellaceae</taxon>
        <taxon>Apatococcus</taxon>
    </lineage>
</organism>
<dbReference type="SUPFAM" id="SSF51045">
    <property type="entry name" value="WW domain"/>
    <property type="match status" value="2"/>
</dbReference>
<accession>A0AAW1RIW5</accession>
<name>A0AAW1RIW5_9CHLO</name>
<dbReference type="PROSITE" id="PS01159">
    <property type="entry name" value="WW_DOMAIN_1"/>
    <property type="match status" value="2"/>
</dbReference>
<dbReference type="FunFam" id="1.10.10.440:FF:000013">
    <property type="entry name" value="pre-mRNA-processing protein 40A isoform X1"/>
    <property type="match status" value="1"/>
</dbReference>
<feature type="domain" description="FF" evidence="11">
    <location>
        <begin position="802"/>
        <end position="857"/>
    </location>
</feature>
<dbReference type="PANTHER" id="PTHR11864:SF0">
    <property type="entry name" value="PRP40 PRE-MRNA PROCESSING FACTOR 40 HOMOLOG A (YEAST)"/>
    <property type="match status" value="1"/>
</dbReference>
<evidence type="ECO:0000256" key="2">
    <source>
        <dbReference type="ARBA" id="ARBA00022664"/>
    </source>
</evidence>
<keyword evidence="4" id="KW-0508">mRNA splicing</keyword>
<dbReference type="EMBL" id="JALJOS010000010">
    <property type="protein sequence ID" value="KAK9833667.1"/>
    <property type="molecule type" value="Genomic_DNA"/>
</dbReference>
<dbReference type="GO" id="GO:0070063">
    <property type="term" value="F:RNA polymerase binding"/>
    <property type="evidence" value="ECO:0007669"/>
    <property type="project" value="UniProtKB-ARBA"/>
</dbReference>
<dbReference type="Proteomes" id="UP001438707">
    <property type="component" value="Unassembled WGS sequence"/>
</dbReference>
<feature type="compositionally biased region" description="Basic and acidic residues" evidence="9">
    <location>
        <begin position="423"/>
        <end position="433"/>
    </location>
</feature>
<dbReference type="GO" id="GO:0003723">
    <property type="term" value="F:RNA binding"/>
    <property type="evidence" value="ECO:0007669"/>
    <property type="project" value="TreeGrafter"/>
</dbReference>
<protein>
    <recommendedName>
        <fullName evidence="14">Pre-mRNA-processing protein 40C</fullName>
    </recommendedName>
</protein>
<comment type="subunit">
    <text evidence="8">Interacts (via the WW domains) with the phosphorylated C-terminal domain of NRPB1 (via CTD domain).</text>
</comment>
<feature type="region of interest" description="Disordered" evidence="9">
    <location>
        <begin position="858"/>
        <end position="967"/>
    </location>
</feature>
<feature type="compositionally biased region" description="Low complexity" evidence="9">
    <location>
        <begin position="172"/>
        <end position="202"/>
    </location>
</feature>
<feature type="compositionally biased region" description="Pro residues" evidence="9">
    <location>
        <begin position="149"/>
        <end position="171"/>
    </location>
</feature>
<dbReference type="GO" id="GO:0071004">
    <property type="term" value="C:U2-type prespliceosome"/>
    <property type="evidence" value="ECO:0007669"/>
    <property type="project" value="TreeGrafter"/>
</dbReference>
<dbReference type="InterPro" id="IPR001202">
    <property type="entry name" value="WW_dom"/>
</dbReference>
<feature type="compositionally biased region" description="Basic residues" evidence="9">
    <location>
        <begin position="883"/>
        <end position="896"/>
    </location>
</feature>
<dbReference type="SMART" id="SM00441">
    <property type="entry name" value="FF"/>
    <property type="match status" value="5"/>
</dbReference>
<dbReference type="PANTHER" id="PTHR11864">
    <property type="entry name" value="PRE-MRNA-PROCESSING PROTEIN PRP40"/>
    <property type="match status" value="1"/>
</dbReference>
<feature type="compositionally biased region" description="Pro residues" evidence="9">
    <location>
        <begin position="28"/>
        <end position="54"/>
    </location>
</feature>
<evidence type="ECO:0000256" key="3">
    <source>
        <dbReference type="ARBA" id="ARBA00022737"/>
    </source>
</evidence>
<evidence type="ECO:0000256" key="6">
    <source>
        <dbReference type="ARBA" id="ARBA00056384"/>
    </source>
</evidence>
<feature type="compositionally biased region" description="Basic and acidic residues" evidence="9">
    <location>
        <begin position="289"/>
        <end position="303"/>
    </location>
</feature>
<reference evidence="12 13" key="1">
    <citation type="journal article" date="2024" name="Nat. Commun.">
        <title>Phylogenomics reveals the evolutionary origins of lichenization in chlorophyte algae.</title>
        <authorList>
            <person name="Puginier C."/>
            <person name="Libourel C."/>
            <person name="Otte J."/>
            <person name="Skaloud P."/>
            <person name="Haon M."/>
            <person name="Grisel S."/>
            <person name="Petersen M."/>
            <person name="Berrin J.G."/>
            <person name="Delaux P.M."/>
            <person name="Dal Grande F."/>
            <person name="Keller J."/>
        </authorList>
    </citation>
    <scope>NUCLEOTIDE SEQUENCE [LARGE SCALE GENOMIC DNA]</scope>
    <source>
        <strain evidence="12 13">SAG 2145</strain>
    </source>
</reference>
<dbReference type="InterPro" id="IPR039726">
    <property type="entry name" value="Prp40-like"/>
</dbReference>
<evidence type="ECO:0000313" key="13">
    <source>
        <dbReference type="Proteomes" id="UP001438707"/>
    </source>
</evidence>
<evidence type="ECO:0000259" key="10">
    <source>
        <dbReference type="PROSITE" id="PS50020"/>
    </source>
</evidence>
<dbReference type="InterPro" id="IPR002713">
    <property type="entry name" value="FF_domain"/>
</dbReference>
<dbReference type="Gene3D" id="1.10.10.440">
    <property type="entry name" value="FF domain"/>
    <property type="match status" value="5"/>
</dbReference>
<keyword evidence="13" id="KW-1185">Reference proteome</keyword>
<feature type="compositionally biased region" description="Gly residues" evidence="9">
    <location>
        <begin position="119"/>
        <end position="135"/>
    </location>
</feature>
<keyword evidence="3" id="KW-0677">Repeat</keyword>
<evidence type="ECO:0000256" key="5">
    <source>
        <dbReference type="ARBA" id="ARBA00023242"/>
    </source>
</evidence>
<sequence length="967" mass="106733">MAGRGREATLPAWMQQQQGGPGGGGPPMRGPPRPPGAGEPPGWRPPGQPGPMQGPPGSMGPRGMPPQGPGGFMGPRPGSMGMPGARPGMGGPPGGMPPQFMGGPPGQPGAGMQPPGGRPPFGGGPPQGMGPGGPMAGPPPGMHMQPSPQGMPPRGAPPLGGPGMGGPPPGMLMPGGAPSMNGPGPSMGMPPQGPGPNSMPQMSQAGGPPFGGMAPRPAAPQAFQSPAPNYGTPSMGTPQQLPPQQQQQLPQQAQPSPAHRQPSMATPGPAQSPAMGGQSPAVTPAAAKPKPEWTEHTAPDGRKYYYNSTTKQSSWTKPAALGGPPEKAPTAAANAPAVTTDWKEFVSPDGRKYYYNKTTKESRWTMPDEMKATQAAKASSSPAPVQVVKLEPTQQASTAAASTAPQANGLENGETATSAEPAVKAEVKAEHKASPSAADMAAKAAAEQPDDRKWMFASKEEAKDAFKELLASVNAASDWTWEHAMRLIISDARYSALKSLGEKKACFNEYLQQRKKDEKEEARVRVKQAREGFQTMLETSKDIKTSMRFSRARELFEDDPAWKAVGDDREREELYTEFMKERDRKEREEKKKERRRRMTAFKDLLEQTSGIKVTTPWRKASDKLEGDEIFEALDKIDRLEVWQDHIKDLEKKEKEEKEKAADEKRRKERKNRDRFKDMLRQHKDEGKLHFRSKWREYYDTIRKEESLIAVEKNASGSRPKELFEDVLEEAEEEHEKTSVVLRDALKENSINITHASTFEGFQAALEIASNEKVADIREPNRRVFFEDLLNKAKEKQSKEEKRLKLVAEDFTDLLRSRHVKHDSVWDDVKPQIDHKERFKAVASEEERLRLFDEYVARQKAKRDKEKEREKEKDRDRQKDKDRHKDKKEKRSKKDKRARSDDEDDHKSKSKRATSVEEAAEEAKSSKRHKKDKSRDSGKRGRDSESEDDAPRKMDTDPDGSPEPTRSD</sequence>